<dbReference type="EMBL" id="LGRX02026603">
    <property type="protein sequence ID" value="KAK3250599.1"/>
    <property type="molecule type" value="Genomic_DNA"/>
</dbReference>
<evidence type="ECO:0000313" key="3">
    <source>
        <dbReference type="EMBL" id="KAK3250599.1"/>
    </source>
</evidence>
<keyword evidence="1" id="KW-0175">Coiled coil</keyword>
<sequence>MTSTRTEICNREQRPDDQGTIAAASAGGAAASAGGAAASAGGAAASAGASREGASPPSCYALTSVEAATLASHFKTRGLCEQDLTDLWVARGYEEGFFREELAELEEQGLPKYTALFFMTTISSPVALPNKWQTGGRLDVENVACGGLSLVVLACLALADAKPRENGLQHLWNQWLVNTHSDQYPKLRAVGKARFHEKSGNAGALFLLRHVVRAFLEHHQAAHETVGNLNKNIYEGLGDAATILEMGVAYLFYYECGFGFSSVKEVVDDIWEMGPRYDHIEEELLNLIKDPRPLLDGKEAQWRSATRTGAYPHMFGTDVQRPKPVIALGIREYLSSTTNEEYLLAAGLMVVCLKECLKVFRRFSETQLSSQNGTLRKEVVPAHERAQLPKIPISNSECESLLGRFKQEGRKKYNQKPRTTEVQVQSCSLGFYNEGDTPSLQPEVLRYAMQETRRRQPEERRSVVMKKHTAQVFEAMQEQIETLQRRQRNRVETEERYATLSTCKTIEDVDILLRGPSEFSQKPQPLARVKAQLNRWKRIEKVKEQHQLGAQQLQQQPGEHQLQQQPGEQQQQQPGEQQLQLSRQCNSSREATAAAGEQQQQLGGQAAKAAAAAAAVAAGEAAVAAAAGGATAAAGGAAAATAAGGATAATAAGGVAAAAGAVCFTELQRTMLKQQIAFFKKWMIYKSKENPPPIANFFGLQLPRTSSRPPIVDANS</sequence>
<organism evidence="3 4">
    <name type="scientific">Cymbomonas tetramitiformis</name>
    <dbReference type="NCBI Taxonomy" id="36881"/>
    <lineage>
        <taxon>Eukaryota</taxon>
        <taxon>Viridiplantae</taxon>
        <taxon>Chlorophyta</taxon>
        <taxon>Pyramimonadophyceae</taxon>
        <taxon>Pyramimonadales</taxon>
        <taxon>Pyramimonadaceae</taxon>
        <taxon>Cymbomonas</taxon>
    </lineage>
</organism>
<dbReference type="PANTHER" id="PTHR14312">
    <property type="entry name" value="CREB/ATF BZIP TRANSCRIPTION FACTOR"/>
    <property type="match status" value="1"/>
</dbReference>
<keyword evidence="4" id="KW-1185">Reference proteome</keyword>
<dbReference type="AlphaFoldDB" id="A0AAE0F3X4"/>
<dbReference type="GO" id="GO:0043565">
    <property type="term" value="F:sequence-specific DNA binding"/>
    <property type="evidence" value="ECO:0007669"/>
    <property type="project" value="TreeGrafter"/>
</dbReference>
<feature type="coiled-coil region" evidence="1">
    <location>
        <begin position="466"/>
        <end position="496"/>
    </location>
</feature>
<name>A0AAE0F3X4_9CHLO</name>
<gene>
    <name evidence="3" type="ORF">CYMTET_40030</name>
</gene>
<comment type="caution">
    <text evidence="3">The sequence shown here is derived from an EMBL/GenBank/DDBJ whole genome shotgun (WGS) entry which is preliminary data.</text>
</comment>
<dbReference type="PANTHER" id="PTHR14312:SF1">
    <property type="entry name" value="BASIC-LEUCINE ZIPPER TRANSCRIPTION FACTOR A"/>
    <property type="match status" value="1"/>
</dbReference>
<dbReference type="GO" id="GO:0005634">
    <property type="term" value="C:nucleus"/>
    <property type="evidence" value="ECO:0007669"/>
    <property type="project" value="TreeGrafter"/>
</dbReference>
<dbReference type="GO" id="GO:0010468">
    <property type="term" value="P:regulation of gene expression"/>
    <property type="evidence" value="ECO:0007669"/>
    <property type="project" value="TreeGrafter"/>
</dbReference>
<feature type="region of interest" description="Disordered" evidence="2">
    <location>
        <begin position="547"/>
        <end position="598"/>
    </location>
</feature>
<evidence type="ECO:0000256" key="1">
    <source>
        <dbReference type="SAM" id="Coils"/>
    </source>
</evidence>
<feature type="compositionally biased region" description="Basic and acidic residues" evidence="2">
    <location>
        <begin position="8"/>
        <end position="17"/>
    </location>
</feature>
<feature type="compositionally biased region" description="Low complexity" evidence="2">
    <location>
        <begin position="547"/>
        <end position="580"/>
    </location>
</feature>
<protein>
    <submittedName>
        <fullName evidence="3">Uncharacterized protein</fullName>
    </submittedName>
</protein>
<reference evidence="3 4" key="1">
    <citation type="journal article" date="2015" name="Genome Biol. Evol.">
        <title>Comparative Genomics of a Bacterivorous Green Alga Reveals Evolutionary Causalities and Consequences of Phago-Mixotrophic Mode of Nutrition.</title>
        <authorList>
            <person name="Burns J.A."/>
            <person name="Paasch A."/>
            <person name="Narechania A."/>
            <person name="Kim E."/>
        </authorList>
    </citation>
    <scope>NUCLEOTIDE SEQUENCE [LARGE SCALE GENOMIC DNA]</scope>
    <source>
        <strain evidence="3 4">PLY_AMNH</strain>
    </source>
</reference>
<proteinExistence type="predicted"/>
<accession>A0AAE0F3X4</accession>
<evidence type="ECO:0000313" key="4">
    <source>
        <dbReference type="Proteomes" id="UP001190700"/>
    </source>
</evidence>
<evidence type="ECO:0000256" key="2">
    <source>
        <dbReference type="SAM" id="MobiDB-lite"/>
    </source>
</evidence>
<dbReference type="Proteomes" id="UP001190700">
    <property type="component" value="Unassembled WGS sequence"/>
</dbReference>
<feature type="region of interest" description="Disordered" evidence="2">
    <location>
        <begin position="1"/>
        <end position="25"/>
    </location>
</feature>